<evidence type="ECO:0000313" key="1">
    <source>
        <dbReference type="EMBL" id="KKM23139.1"/>
    </source>
</evidence>
<gene>
    <name evidence="1" type="ORF">LCGC14_1618240</name>
</gene>
<reference evidence="1" key="1">
    <citation type="journal article" date="2015" name="Nature">
        <title>Complex archaea that bridge the gap between prokaryotes and eukaryotes.</title>
        <authorList>
            <person name="Spang A."/>
            <person name="Saw J.H."/>
            <person name="Jorgensen S.L."/>
            <person name="Zaremba-Niedzwiedzka K."/>
            <person name="Martijn J."/>
            <person name="Lind A.E."/>
            <person name="van Eijk R."/>
            <person name="Schleper C."/>
            <person name="Guy L."/>
            <person name="Ettema T.J."/>
        </authorList>
    </citation>
    <scope>NUCLEOTIDE SEQUENCE</scope>
</reference>
<proteinExistence type="predicted"/>
<protein>
    <submittedName>
        <fullName evidence="1">Uncharacterized protein</fullName>
    </submittedName>
</protein>
<organism evidence="1">
    <name type="scientific">marine sediment metagenome</name>
    <dbReference type="NCBI Taxonomy" id="412755"/>
    <lineage>
        <taxon>unclassified sequences</taxon>
        <taxon>metagenomes</taxon>
        <taxon>ecological metagenomes</taxon>
    </lineage>
</organism>
<name>A0A0F9IT53_9ZZZZ</name>
<sequence length="116" mass="12845">MSALDDFFGPAYNVVEEEAKCLICDKSSKMGDGEWVTTNLWVCGEHIAEYHQQKIGEQIEITEAKALIEAGQHTMVHLNAVVSAGLATFTYETGESERITGIEWTISGSKYVDQKD</sequence>
<dbReference type="EMBL" id="LAZR01013192">
    <property type="protein sequence ID" value="KKM23139.1"/>
    <property type="molecule type" value="Genomic_DNA"/>
</dbReference>
<comment type="caution">
    <text evidence="1">The sequence shown here is derived from an EMBL/GenBank/DDBJ whole genome shotgun (WGS) entry which is preliminary data.</text>
</comment>
<dbReference type="AlphaFoldDB" id="A0A0F9IT53"/>
<accession>A0A0F9IT53</accession>